<feature type="region of interest" description="Disordered" evidence="1">
    <location>
        <begin position="283"/>
        <end position="309"/>
    </location>
</feature>
<dbReference type="AlphaFoldDB" id="D7FIL2"/>
<reference evidence="2 3" key="1">
    <citation type="journal article" date="2010" name="Nature">
        <title>The Ectocarpus genome and the independent evolution of multicellularity in brown algae.</title>
        <authorList>
            <person name="Cock J.M."/>
            <person name="Sterck L."/>
            <person name="Rouze P."/>
            <person name="Scornet D."/>
            <person name="Allen A.E."/>
            <person name="Amoutzias G."/>
            <person name="Anthouard V."/>
            <person name="Artiguenave F."/>
            <person name="Aury J.M."/>
            <person name="Badger J.H."/>
            <person name="Beszteri B."/>
            <person name="Billiau K."/>
            <person name="Bonnet E."/>
            <person name="Bothwell J.H."/>
            <person name="Bowler C."/>
            <person name="Boyen C."/>
            <person name="Brownlee C."/>
            <person name="Carrano C.J."/>
            <person name="Charrier B."/>
            <person name="Cho G.Y."/>
            <person name="Coelho S.M."/>
            <person name="Collen J."/>
            <person name="Corre E."/>
            <person name="Da Silva C."/>
            <person name="Delage L."/>
            <person name="Delaroque N."/>
            <person name="Dittami S.M."/>
            <person name="Doulbeau S."/>
            <person name="Elias M."/>
            <person name="Farnham G."/>
            <person name="Gachon C.M."/>
            <person name="Gschloessl B."/>
            <person name="Heesch S."/>
            <person name="Jabbari K."/>
            <person name="Jubin C."/>
            <person name="Kawai H."/>
            <person name="Kimura K."/>
            <person name="Kloareg B."/>
            <person name="Kupper F.C."/>
            <person name="Lang D."/>
            <person name="Le Bail A."/>
            <person name="Leblanc C."/>
            <person name="Lerouge P."/>
            <person name="Lohr M."/>
            <person name="Lopez P.J."/>
            <person name="Martens C."/>
            <person name="Maumus F."/>
            <person name="Michel G."/>
            <person name="Miranda-Saavedra D."/>
            <person name="Morales J."/>
            <person name="Moreau H."/>
            <person name="Motomura T."/>
            <person name="Nagasato C."/>
            <person name="Napoli C.A."/>
            <person name="Nelson D.R."/>
            <person name="Nyvall-Collen P."/>
            <person name="Peters A.F."/>
            <person name="Pommier C."/>
            <person name="Potin P."/>
            <person name="Poulain J."/>
            <person name="Quesneville H."/>
            <person name="Read B."/>
            <person name="Rensing S.A."/>
            <person name="Ritter A."/>
            <person name="Rousvoal S."/>
            <person name="Samanta M."/>
            <person name="Samson G."/>
            <person name="Schroeder D.C."/>
            <person name="Segurens B."/>
            <person name="Strittmatter M."/>
            <person name="Tonon T."/>
            <person name="Tregear J.W."/>
            <person name="Valentin K."/>
            <person name="von Dassow P."/>
            <person name="Yamagishi T."/>
            <person name="Van de Peer Y."/>
            <person name="Wincker P."/>
        </authorList>
    </citation>
    <scope>NUCLEOTIDE SEQUENCE [LARGE SCALE GENOMIC DNA]</scope>
    <source>
        <strain evidence="3">Ec32 / CCAP1310/4</strain>
    </source>
</reference>
<dbReference type="CDD" id="cd02440">
    <property type="entry name" value="AdoMet_MTases"/>
    <property type="match status" value="1"/>
</dbReference>
<dbReference type="OrthoDB" id="413520at2759"/>
<dbReference type="Gene3D" id="3.40.50.150">
    <property type="entry name" value="Vaccinia Virus protein VP39"/>
    <property type="match status" value="2"/>
</dbReference>
<keyword evidence="3" id="KW-1185">Reference proteome</keyword>
<feature type="region of interest" description="Disordered" evidence="1">
    <location>
        <begin position="328"/>
        <end position="347"/>
    </location>
</feature>
<dbReference type="InterPro" id="IPR029063">
    <property type="entry name" value="SAM-dependent_MTases_sf"/>
</dbReference>
<dbReference type="PANTHER" id="PTHR14614">
    <property type="entry name" value="HEPATOCELLULAR CARCINOMA-ASSOCIATED ANTIGEN"/>
    <property type="match status" value="1"/>
</dbReference>
<dbReference type="eggNOG" id="KOG2793">
    <property type="taxonomic scope" value="Eukaryota"/>
</dbReference>
<name>D7FIL2_ECTSI</name>
<sequence>MAEPTCRPNPIATLIRQGAEEAGRLQGSSRAATKVQRMINSLQWRQAHSKDDIYPLPLESGVVLEFRQLQAGEVTGLGTGATVWPAAHVLAKYLERRFGNDGGGGGRRGGMEGLRAVDLGAGTGVAGIVAAALGAEAFLTDQEQLLFLMQENADRATAEREKQKASDATTAGVACDGVRVLTYDWGKDDASLSPPVDIVLVSDCVLPKLYPIEPLVDAIDRLSGPDTVTIMSYEHRHYPEFDPRRRFEELAAAKGLVKTIIPQARQHPIFSADDIEIWEVQRRRQPRQDGASCQANETSSAATEGSTQAESVFAEMPANENEVVIFSSPPTTPPCDSSREDETAGLSATEAPGVAAAGAAEARTVVGILGERHELTQTPSGVLGSYLWPSAVVMARHIVSTAPGIAAAVSHARGSSSDGGSLENCSVGPPPCGEPLHRDPARVSALELGSGVGLVAMTAALLGWEFVASDKADALPLLELNVKRCVSSTKRTCAGTVDVMEYDWGTDAKRLLEGRNSSGSGDGTSYDLVICADCVYASASVEPLLASLCQVCDDNTVVLVTNELRSAFDEFVRGARVLGFQVEDVHVPEAQMVVDASTNQRPKPVALKRLRRGPPQPSLIP</sequence>
<dbReference type="InParanoid" id="D7FIL2"/>
<protein>
    <submittedName>
        <fullName evidence="2">Uncharacterized protein</fullName>
    </submittedName>
</protein>
<evidence type="ECO:0000313" key="2">
    <source>
        <dbReference type="EMBL" id="CBJ28830.1"/>
    </source>
</evidence>
<dbReference type="STRING" id="2880.D7FIL2"/>
<feature type="compositionally biased region" description="Polar residues" evidence="1">
    <location>
        <begin position="291"/>
        <end position="309"/>
    </location>
</feature>
<evidence type="ECO:0000256" key="1">
    <source>
        <dbReference type="SAM" id="MobiDB-lite"/>
    </source>
</evidence>
<dbReference type="EMBL" id="FN647890">
    <property type="protein sequence ID" value="CBJ28830.1"/>
    <property type="molecule type" value="Genomic_DNA"/>
</dbReference>
<dbReference type="Proteomes" id="UP000002630">
    <property type="component" value="Linkage Group LG20"/>
</dbReference>
<dbReference type="SUPFAM" id="SSF53335">
    <property type="entry name" value="S-adenosyl-L-methionine-dependent methyltransferases"/>
    <property type="match status" value="2"/>
</dbReference>
<organism evidence="2 3">
    <name type="scientific">Ectocarpus siliculosus</name>
    <name type="common">Brown alga</name>
    <name type="synonym">Conferva siliculosa</name>
    <dbReference type="NCBI Taxonomy" id="2880"/>
    <lineage>
        <taxon>Eukaryota</taxon>
        <taxon>Sar</taxon>
        <taxon>Stramenopiles</taxon>
        <taxon>Ochrophyta</taxon>
        <taxon>PX clade</taxon>
        <taxon>Phaeophyceae</taxon>
        <taxon>Ectocarpales</taxon>
        <taxon>Ectocarpaceae</taxon>
        <taxon>Ectocarpus</taxon>
    </lineage>
</organism>
<accession>D7FIL2</accession>
<dbReference type="EMBL" id="FN649745">
    <property type="protein sequence ID" value="CBJ28830.1"/>
    <property type="molecule type" value="Genomic_DNA"/>
</dbReference>
<dbReference type="Pfam" id="PF10294">
    <property type="entry name" value="Methyltransf_16"/>
    <property type="match status" value="2"/>
</dbReference>
<proteinExistence type="predicted"/>
<gene>
    <name evidence="2" type="ORF">Esi_0122_0026</name>
</gene>
<dbReference type="InterPro" id="IPR019410">
    <property type="entry name" value="Methyltransf_16"/>
</dbReference>
<evidence type="ECO:0000313" key="3">
    <source>
        <dbReference type="Proteomes" id="UP000002630"/>
    </source>
</evidence>